<gene>
    <name evidence="2" type="ORF">HNQ46_001929</name>
</gene>
<sequence>MAKKFGSFVFFAALTGAVAGVISYLYKYQKFSEEVDKDFTDVVDSAHEVKASAQRSYTVLKNSVTKEDLKEAAKDLGYAAKNLAIDTKNLAVDAGKDAYRVVRNAWDKKEKLSFASDEKAVEDEDVDVEFYYEPENGREATGHEGHQTHYGDDEHQGLLVKEEV</sequence>
<comment type="caution">
    <text evidence="2">The sequence shown here is derived from an EMBL/GenBank/DDBJ whole genome shotgun (WGS) entry which is preliminary data.</text>
</comment>
<evidence type="ECO:0000313" key="3">
    <source>
        <dbReference type="Proteomes" id="UP000522163"/>
    </source>
</evidence>
<proteinExistence type="predicted"/>
<dbReference type="AlphaFoldDB" id="A0A7W9SGU4"/>
<dbReference type="Proteomes" id="UP000522163">
    <property type="component" value="Unassembled WGS sequence"/>
</dbReference>
<reference evidence="2 3" key="1">
    <citation type="submission" date="2020-08" db="EMBL/GenBank/DDBJ databases">
        <title>Genomic Encyclopedia of Type Strains, Phase IV (KMG-IV): sequencing the most valuable type-strain genomes for metagenomic binning, comparative biology and taxonomic classification.</title>
        <authorList>
            <person name="Goeker M."/>
        </authorList>
    </citation>
    <scope>NUCLEOTIDE SEQUENCE [LARGE SCALE GENOMIC DNA]</scope>
    <source>
        <strain evidence="2 3">DSM 17245</strain>
    </source>
</reference>
<evidence type="ECO:0000313" key="2">
    <source>
        <dbReference type="EMBL" id="MBB6041938.1"/>
    </source>
</evidence>
<evidence type="ECO:0000256" key="1">
    <source>
        <dbReference type="SAM" id="MobiDB-lite"/>
    </source>
</evidence>
<dbReference type="RefSeq" id="WP_183684479.1">
    <property type="nucleotide sequence ID" value="NZ_JACHHH010000010.1"/>
</dbReference>
<accession>A0A7W9SGU4</accession>
<dbReference type="EMBL" id="JACHHH010000010">
    <property type="protein sequence ID" value="MBB6041938.1"/>
    <property type="molecule type" value="Genomic_DNA"/>
</dbReference>
<name>A0A7W9SGU4_9FIRM</name>
<feature type="region of interest" description="Disordered" evidence="1">
    <location>
        <begin position="135"/>
        <end position="164"/>
    </location>
</feature>
<protein>
    <submittedName>
        <fullName evidence="2">Uncharacterized protein</fullName>
    </submittedName>
</protein>
<organism evidence="2 3">
    <name type="scientific">Oribacterium sinus</name>
    <dbReference type="NCBI Taxonomy" id="237576"/>
    <lineage>
        <taxon>Bacteria</taxon>
        <taxon>Bacillati</taxon>
        <taxon>Bacillota</taxon>
        <taxon>Clostridia</taxon>
        <taxon>Lachnospirales</taxon>
        <taxon>Lachnospiraceae</taxon>
        <taxon>Oribacterium</taxon>
    </lineage>
</organism>
<dbReference type="GeneID" id="85015460"/>